<evidence type="ECO:0000256" key="1">
    <source>
        <dbReference type="SAM" id="MobiDB-lite"/>
    </source>
</evidence>
<dbReference type="STRING" id="1316194.A0A1Q5SZF4"/>
<proteinExistence type="predicted"/>
<organism evidence="2 3">
    <name type="scientific">Penicillium subrubescens</name>
    <dbReference type="NCBI Taxonomy" id="1316194"/>
    <lineage>
        <taxon>Eukaryota</taxon>
        <taxon>Fungi</taxon>
        <taxon>Dikarya</taxon>
        <taxon>Ascomycota</taxon>
        <taxon>Pezizomycotina</taxon>
        <taxon>Eurotiomycetes</taxon>
        <taxon>Eurotiomycetidae</taxon>
        <taxon>Eurotiales</taxon>
        <taxon>Aspergillaceae</taxon>
        <taxon>Penicillium</taxon>
    </lineage>
</organism>
<comment type="caution">
    <text evidence="2">The sequence shown here is derived from an EMBL/GenBank/DDBJ whole genome shotgun (WGS) entry which is preliminary data.</text>
</comment>
<feature type="compositionally biased region" description="Polar residues" evidence="1">
    <location>
        <begin position="24"/>
        <end position="33"/>
    </location>
</feature>
<evidence type="ECO:0000313" key="2">
    <source>
        <dbReference type="EMBL" id="OKO93419.1"/>
    </source>
</evidence>
<dbReference type="Proteomes" id="UP000186955">
    <property type="component" value="Unassembled WGS sequence"/>
</dbReference>
<dbReference type="AlphaFoldDB" id="A0A1Q5SZF4"/>
<accession>A0A1Q5SZF4</accession>
<sequence>MAATLDPPRLEVSGGGKIVEFESASITPPQSANGKKDAPEGVPSELSDLELDFKSAAGPGEPSIKREHSEELEVLEDIEPDHYYGGGKIPVFKPVSIPNLQTSLQLSWLNHSDKSSSQEEMLQLG</sequence>
<reference evidence="2 3" key="1">
    <citation type="submission" date="2016-10" db="EMBL/GenBank/DDBJ databases">
        <title>Genome sequence of the ascomycete fungus Penicillium subrubescens.</title>
        <authorList>
            <person name="De Vries R.P."/>
            <person name="Peng M."/>
            <person name="Dilokpimol A."/>
            <person name="Hilden K."/>
            <person name="Makela M.R."/>
            <person name="Grigoriev I."/>
            <person name="Riley R."/>
            <person name="Granchi Z."/>
        </authorList>
    </citation>
    <scope>NUCLEOTIDE SEQUENCE [LARGE SCALE GENOMIC DNA]</scope>
    <source>
        <strain evidence="2 3">CBS 132785</strain>
    </source>
</reference>
<keyword evidence="3" id="KW-1185">Reference proteome</keyword>
<name>A0A1Q5SZF4_9EURO</name>
<protein>
    <submittedName>
        <fullName evidence="2">Uncharacterized protein</fullName>
    </submittedName>
</protein>
<dbReference type="EMBL" id="MNBE01000725">
    <property type="protein sequence ID" value="OKO93419.1"/>
    <property type="molecule type" value="Genomic_DNA"/>
</dbReference>
<gene>
    <name evidence="2" type="ORF">PENSUB_12482</name>
</gene>
<feature type="region of interest" description="Disordered" evidence="1">
    <location>
        <begin position="1"/>
        <end position="48"/>
    </location>
</feature>
<evidence type="ECO:0000313" key="3">
    <source>
        <dbReference type="Proteomes" id="UP000186955"/>
    </source>
</evidence>